<dbReference type="SUPFAM" id="SSF52540">
    <property type="entry name" value="P-loop containing nucleoside triphosphate hydrolases"/>
    <property type="match status" value="1"/>
</dbReference>
<keyword evidence="3" id="KW-0235">DNA replication</keyword>
<dbReference type="PANTHER" id="PTHR34388:SF1">
    <property type="entry name" value="DNA POLYMERASE III SUBUNIT DELTA"/>
    <property type="match status" value="1"/>
</dbReference>
<sequence length="330" mass="38346">MYKKELQSLLNSPKFPNYFLLFGSEAYQVELFTKEILDKFDDENRLDIYFDEYDFNVARSHISETSLFCNSNVLHIKADKNIPTKELKTLIEICKKNENSAFIYEFYENEDKISFEAQKVFGVNFARFFVPGTPNEAINLLSYHAQKLGVNATNAALYQIYTLQNESLYLASSELNKLASLTKNVDENIVNQLVFSLNGVNFETFFDKIISLQNIKDDFINYVSDPNLNEMAFVNSLYSSFFRLFRIQTYVKIYGEFDLKKAIGYLPPTNVANQLKRQALGINTELYMQIFQFLNLTEYDLKTKKDIEKESFLLSSILSIQNLIAKNRKS</sequence>
<dbReference type="GO" id="GO:0003887">
    <property type="term" value="F:DNA-directed DNA polymerase activity"/>
    <property type="evidence" value="ECO:0007669"/>
    <property type="project" value="UniProtKB-KW"/>
</dbReference>
<evidence type="ECO:0000313" key="5">
    <source>
        <dbReference type="EMBL" id="CUU73787.1"/>
    </source>
</evidence>
<dbReference type="GO" id="GO:0006261">
    <property type="term" value="P:DNA-templated DNA replication"/>
    <property type="evidence" value="ECO:0007669"/>
    <property type="project" value="TreeGrafter"/>
</dbReference>
<keyword evidence="4" id="KW-0239">DNA-directed DNA polymerase</keyword>
<dbReference type="InterPro" id="IPR005790">
    <property type="entry name" value="DNA_polIII_delta"/>
</dbReference>
<evidence type="ECO:0000256" key="2">
    <source>
        <dbReference type="ARBA" id="ARBA00022695"/>
    </source>
</evidence>
<evidence type="ECO:0000256" key="3">
    <source>
        <dbReference type="ARBA" id="ARBA00022705"/>
    </source>
</evidence>
<dbReference type="AlphaFoldDB" id="A0A0S4RI21"/>
<accession>A0A0S4RI21</accession>
<dbReference type="RefSeq" id="WP_059433772.1">
    <property type="nucleotide sequence ID" value="NZ_FAVB01000001.1"/>
</dbReference>
<dbReference type="GO" id="GO:0009360">
    <property type="term" value="C:DNA polymerase III complex"/>
    <property type="evidence" value="ECO:0007669"/>
    <property type="project" value="TreeGrafter"/>
</dbReference>
<comment type="caution">
    <text evidence="5">The sequence shown here is derived from an EMBL/GenBank/DDBJ whole genome shotgun (WGS) entry which is preliminary data.</text>
</comment>
<dbReference type="GO" id="GO:0003677">
    <property type="term" value="F:DNA binding"/>
    <property type="evidence" value="ECO:0007669"/>
    <property type="project" value="InterPro"/>
</dbReference>
<dbReference type="EMBL" id="FAVB01000001">
    <property type="protein sequence ID" value="CUU73787.1"/>
    <property type="molecule type" value="Genomic_DNA"/>
</dbReference>
<proteinExistence type="predicted"/>
<dbReference type="Proteomes" id="UP000052237">
    <property type="component" value="Unassembled WGS sequence"/>
</dbReference>
<reference evidence="5 6" key="1">
    <citation type="submission" date="2015-11" db="EMBL/GenBank/DDBJ databases">
        <authorList>
            <consortium name="Pathogen Informatics"/>
        </authorList>
    </citation>
    <scope>NUCLEOTIDE SEQUENCE [LARGE SCALE GENOMIC DNA]</scope>
    <source>
        <strain evidence="5 6">006A-0059</strain>
    </source>
</reference>
<keyword evidence="2" id="KW-0548">Nucleotidyltransferase</keyword>
<keyword evidence="6" id="KW-1185">Reference proteome</keyword>
<evidence type="ECO:0000256" key="1">
    <source>
        <dbReference type="ARBA" id="ARBA00022679"/>
    </source>
</evidence>
<dbReference type="InterPro" id="IPR027417">
    <property type="entry name" value="P-loop_NTPase"/>
</dbReference>
<protein>
    <submittedName>
        <fullName evidence="5">DNA polymerase III subunit delta</fullName>
    </submittedName>
</protein>
<evidence type="ECO:0000313" key="6">
    <source>
        <dbReference type="Proteomes" id="UP000052237"/>
    </source>
</evidence>
<organism evidence="5 6">
    <name type="scientific">Campylobacter hyointestinalis subsp. hyointestinalis</name>
    <dbReference type="NCBI Taxonomy" id="91352"/>
    <lineage>
        <taxon>Bacteria</taxon>
        <taxon>Pseudomonadati</taxon>
        <taxon>Campylobacterota</taxon>
        <taxon>Epsilonproteobacteria</taxon>
        <taxon>Campylobacterales</taxon>
        <taxon>Campylobacteraceae</taxon>
        <taxon>Campylobacter</taxon>
    </lineage>
</organism>
<gene>
    <name evidence="5" type="ORF">ERS686654_00545</name>
</gene>
<keyword evidence="1" id="KW-0808">Transferase</keyword>
<dbReference type="PANTHER" id="PTHR34388">
    <property type="entry name" value="DNA POLYMERASE III SUBUNIT DELTA"/>
    <property type="match status" value="1"/>
</dbReference>
<evidence type="ECO:0000256" key="4">
    <source>
        <dbReference type="ARBA" id="ARBA00022932"/>
    </source>
</evidence>
<name>A0A0S4RI21_CAMHY</name>
<dbReference type="Gene3D" id="3.40.50.300">
    <property type="entry name" value="P-loop containing nucleotide triphosphate hydrolases"/>
    <property type="match status" value="1"/>
</dbReference>